<feature type="domain" description="UvrA interaction" evidence="18">
    <location>
        <begin position="132"/>
        <end position="235"/>
    </location>
</feature>
<keyword evidence="13" id="KW-0234">DNA repair</keyword>
<dbReference type="Pfam" id="PF17755">
    <property type="entry name" value="UvrA_DNA-bind"/>
    <property type="match status" value="1"/>
</dbReference>
<comment type="similarity">
    <text evidence="14">Belongs to the ABC transporter superfamily. UvrA family.</text>
</comment>
<evidence type="ECO:0000256" key="1">
    <source>
        <dbReference type="ARBA" id="ARBA00004496"/>
    </source>
</evidence>
<keyword evidence="11" id="KW-0267">Excision nuclease</keyword>
<proteinExistence type="inferred from homology"/>
<comment type="caution">
    <text evidence="19">The sequence shown here is derived from an EMBL/GenBank/DDBJ whole genome shotgun (WGS) entry which is preliminary data.</text>
</comment>
<evidence type="ECO:0000256" key="13">
    <source>
        <dbReference type="ARBA" id="ARBA00023204"/>
    </source>
</evidence>
<dbReference type="GO" id="GO:0004518">
    <property type="term" value="F:nuclease activity"/>
    <property type="evidence" value="ECO:0007669"/>
    <property type="project" value="UniProtKB-KW"/>
</dbReference>
<dbReference type="PROSITE" id="PS00211">
    <property type="entry name" value="ABC_TRANSPORTER_1"/>
    <property type="match status" value="1"/>
</dbReference>
<evidence type="ECO:0000256" key="6">
    <source>
        <dbReference type="ARBA" id="ARBA00022763"/>
    </source>
</evidence>
<dbReference type="GO" id="GO:0016887">
    <property type="term" value="F:ATP hydrolysis activity"/>
    <property type="evidence" value="ECO:0007669"/>
    <property type="project" value="InterPro"/>
</dbReference>
<dbReference type="GO" id="GO:0003677">
    <property type="term" value="F:DNA binding"/>
    <property type="evidence" value="ECO:0007669"/>
    <property type="project" value="UniProtKB-KW"/>
</dbReference>
<dbReference type="FunFam" id="1.20.1580.10:FF:000002">
    <property type="entry name" value="UvrABC system protein A"/>
    <property type="match status" value="1"/>
</dbReference>
<keyword evidence="10" id="KW-0067">ATP-binding</keyword>
<comment type="subcellular location">
    <subcellularLocation>
        <location evidence="1">Cytoplasm</location>
    </subcellularLocation>
</comment>
<dbReference type="PANTHER" id="PTHR43152">
    <property type="entry name" value="UVRABC SYSTEM PROTEIN A"/>
    <property type="match status" value="1"/>
</dbReference>
<evidence type="ECO:0000256" key="14">
    <source>
        <dbReference type="ARBA" id="ARBA00038000"/>
    </source>
</evidence>
<sequence>MKNDAIIVKGARENNLKNIDVSIPRNKLTVITGLSGSGKSTLAFDTIYAEGQRRYVESLSAYARQFLGLMSKPDVDSIEGLSPAISIDQKTTSKNPRSTVGTITEVYDYLRLLFARIGVAHCPVHHVKIAAQTPERIVEQVVSEFKGDVIVLAPIVRQKKGTYDKLVSDLSKDGYVRARVNGKIIRTDEKVKLARFEKHDIEIVIDRVSVTESSRLIEAVSNAVKKSEDGLVIVTNEKNEDKIYSSKMACPICGLSFEEFEPRMFSFNSPFGACSDCTGLGFKMEFDPELIIPDKSKSIAEGAIEVYRNAVDGWRGHIIAGVANKLKFSVMDPINKLSKKQFDALMYGTDENIKYNIVSKDGERSYNGSNQWEGLVNQCERLYHQTESEYRRNELSKFMRVLPCPTCHGKRLKDKILAVTIDGKSIVDVSDLPINECVSFFKNLKLSEKDEVIAKQVLKEINSRLNFLNSVGLDYLTLSRSAGTLSGGESQRIRLATQIGSNLTGVLYVLDEPSIGLHQRDNVKLIETLKHLRDIGNTLLVVEHDEETIRSADHVIDIGPRAGVYGGRIVGEGSVNDIIGAEESITGKYLSGVYKIDVPEKRRFSDAFIRVIGARENNLKNVNVNIPLGVLTVVTGVSGSGKSSLIYETLYKELMRQVYGSRDEPGKHDKIVSDKPIDKVIVIDQSPIGKTPRSNPATYTKVFDEIRRVFAFTKDAKELGFSEGRFSFNVKGGRCEACQGDGVIKIEMNFLPDVFVTCDECKGARYNSETLRVKYKGKNISDVLNMSVVEALEFFDNVPFIKRKVETLHRVGLGYVKLGQSSTTLSGGEAQRIKLTRELAKRPTGQTVYLLDEPTTGLHFHDVKKLIRVINSLIDKGNTVIIIEHNLDVIK</sequence>
<dbReference type="NCBIfam" id="NF001503">
    <property type="entry name" value="PRK00349.1"/>
    <property type="match status" value="1"/>
</dbReference>
<keyword evidence="6" id="KW-0227">DNA damage</keyword>
<dbReference type="CDD" id="cd03271">
    <property type="entry name" value="ABC_UvrA_II"/>
    <property type="match status" value="1"/>
</dbReference>
<dbReference type="InterPro" id="IPR004602">
    <property type="entry name" value="UvrA"/>
</dbReference>
<evidence type="ECO:0000256" key="9">
    <source>
        <dbReference type="ARBA" id="ARBA00022833"/>
    </source>
</evidence>
<keyword evidence="5" id="KW-0547">Nucleotide-binding</keyword>
<keyword evidence="7" id="KW-0228">DNA excision</keyword>
<evidence type="ECO:0000256" key="11">
    <source>
        <dbReference type="ARBA" id="ARBA00022881"/>
    </source>
</evidence>
<dbReference type="InterPro" id="IPR041102">
    <property type="entry name" value="UvrA_inter"/>
</dbReference>
<dbReference type="GO" id="GO:0009380">
    <property type="term" value="C:excinuclease repair complex"/>
    <property type="evidence" value="ECO:0007669"/>
    <property type="project" value="InterPro"/>
</dbReference>
<evidence type="ECO:0000256" key="8">
    <source>
        <dbReference type="ARBA" id="ARBA00022771"/>
    </source>
</evidence>
<keyword evidence="12" id="KW-0238">DNA-binding</keyword>
<keyword evidence="4" id="KW-0677">Repeat</keyword>
<dbReference type="InterPro" id="IPR041552">
    <property type="entry name" value="UvrA_DNA-bd"/>
</dbReference>
<accession>A0A1F4WGV6</accession>
<dbReference type="Gene3D" id="1.10.8.280">
    <property type="entry name" value="ABC transporter ATPase domain-like"/>
    <property type="match status" value="1"/>
</dbReference>
<dbReference type="GO" id="GO:0005524">
    <property type="term" value="F:ATP binding"/>
    <property type="evidence" value="ECO:0007669"/>
    <property type="project" value="UniProtKB-KW"/>
</dbReference>
<feature type="non-terminal residue" evidence="19">
    <location>
        <position position="891"/>
    </location>
</feature>
<dbReference type="InterPro" id="IPR027417">
    <property type="entry name" value="P-loop_NTPase"/>
</dbReference>
<keyword evidence="3" id="KW-0479">Metal-binding</keyword>
<dbReference type="NCBIfam" id="TIGR00630">
    <property type="entry name" value="uvra"/>
    <property type="match status" value="1"/>
</dbReference>
<keyword evidence="9" id="KW-0862">Zinc</keyword>
<evidence type="ECO:0000313" key="19">
    <source>
        <dbReference type="EMBL" id="OGC68642.1"/>
    </source>
</evidence>
<evidence type="ECO:0000256" key="4">
    <source>
        <dbReference type="ARBA" id="ARBA00022737"/>
    </source>
</evidence>
<dbReference type="GO" id="GO:0006289">
    <property type="term" value="P:nucleotide-excision repair"/>
    <property type="evidence" value="ECO:0007669"/>
    <property type="project" value="InterPro"/>
</dbReference>
<dbReference type="Gene3D" id="3.30.190.20">
    <property type="match status" value="1"/>
</dbReference>
<protein>
    <recommendedName>
        <fullName evidence="15">UvrABC system protein A</fullName>
    </recommendedName>
    <alternativeName>
        <fullName evidence="16">Excinuclease ABC subunit A</fullName>
    </alternativeName>
</protein>
<reference evidence="19 20" key="1">
    <citation type="journal article" date="2016" name="Nat. Commun.">
        <title>Thousands of microbial genomes shed light on interconnected biogeochemical processes in an aquifer system.</title>
        <authorList>
            <person name="Anantharaman K."/>
            <person name="Brown C.T."/>
            <person name="Hug L.A."/>
            <person name="Sharon I."/>
            <person name="Castelle C.J."/>
            <person name="Probst A.J."/>
            <person name="Thomas B.C."/>
            <person name="Singh A."/>
            <person name="Wilkins M.J."/>
            <person name="Karaoz U."/>
            <person name="Brodie E.L."/>
            <person name="Williams K.H."/>
            <person name="Hubbard S.S."/>
            <person name="Banfield J.F."/>
        </authorList>
    </citation>
    <scope>NUCLEOTIDE SEQUENCE [LARGE SCALE GENOMIC DNA]</scope>
</reference>
<keyword evidence="2" id="KW-0963">Cytoplasm</keyword>
<evidence type="ECO:0000256" key="3">
    <source>
        <dbReference type="ARBA" id="ARBA00022723"/>
    </source>
</evidence>
<dbReference type="GO" id="GO:0005737">
    <property type="term" value="C:cytoplasm"/>
    <property type="evidence" value="ECO:0007669"/>
    <property type="project" value="UniProtKB-SubCell"/>
</dbReference>
<name>A0A1F4WGV6_UNCKA</name>
<dbReference type="Proteomes" id="UP000179113">
    <property type="component" value="Unassembled WGS sequence"/>
</dbReference>
<evidence type="ECO:0000256" key="5">
    <source>
        <dbReference type="ARBA" id="ARBA00022741"/>
    </source>
</evidence>
<organism evidence="19 20">
    <name type="scientific">candidate division WWE3 bacterium RIFOXYC1_FULL_39_7</name>
    <dbReference type="NCBI Taxonomy" id="1802643"/>
    <lineage>
        <taxon>Bacteria</taxon>
        <taxon>Katanobacteria</taxon>
    </lineage>
</organism>
<dbReference type="Pfam" id="PF17760">
    <property type="entry name" value="UvrA_inter"/>
    <property type="match status" value="1"/>
</dbReference>
<dbReference type="SUPFAM" id="SSF52540">
    <property type="entry name" value="P-loop containing nucleoside triphosphate hydrolases"/>
    <property type="match status" value="2"/>
</dbReference>
<dbReference type="AlphaFoldDB" id="A0A1F4WGV6"/>
<keyword evidence="8" id="KW-0863">Zinc-finger</keyword>
<evidence type="ECO:0000259" key="18">
    <source>
        <dbReference type="Pfam" id="PF17760"/>
    </source>
</evidence>
<evidence type="ECO:0000256" key="12">
    <source>
        <dbReference type="ARBA" id="ARBA00023125"/>
    </source>
</evidence>
<evidence type="ECO:0000313" key="20">
    <source>
        <dbReference type="Proteomes" id="UP000179113"/>
    </source>
</evidence>
<dbReference type="Gene3D" id="3.40.50.300">
    <property type="entry name" value="P-loop containing nucleotide triphosphate hydrolases"/>
    <property type="match status" value="3"/>
</dbReference>
<dbReference type="InterPro" id="IPR017871">
    <property type="entry name" value="ABC_transporter-like_CS"/>
</dbReference>
<feature type="domain" description="UvrA DNA-binding" evidence="17">
    <location>
        <begin position="287"/>
        <end position="397"/>
    </location>
</feature>
<dbReference type="GO" id="GO:0008270">
    <property type="term" value="F:zinc ion binding"/>
    <property type="evidence" value="ECO:0007669"/>
    <property type="project" value="UniProtKB-KW"/>
</dbReference>
<evidence type="ECO:0000256" key="10">
    <source>
        <dbReference type="ARBA" id="ARBA00022840"/>
    </source>
</evidence>
<dbReference type="PANTHER" id="PTHR43152:SF3">
    <property type="entry name" value="UVRABC SYSTEM PROTEIN A"/>
    <property type="match status" value="1"/>
</dbReference>
<dbReference type="Gene3D" id="1.20.1580.10">
    <property type="entry name" value="ABC transporter ATPase like domain"/>
    <property type="match status" value="3"/>
</dbReference>
<evidence type="ECO:0000259" key="17">
    <source>
        <dbReference type="Pfam" id="PF17755"/>
    </source>
</evidence>
<evidence type="ECO:0000256" key="7">
    <source>
        <dbReference type="ARBA" id="ARBA00022769"/>
    </source>
</evidence>
<gene>
    <name evidence="19" type="ORF">A2415_04410</name>
</gene>
<evidence type="ECO:0000256" key="16">
    <source>
        <dbReference type="ARBA" id="ARBA00042156"/>
    </source>
</evidence>
<evidence type="ECO:0000256" key="15">
    <source>
        <dbReference type="ARBA" id="ARBA00039316"/>
    </source>
</evidence>
<dbReference type="CDD" id="cd03270">
    <property type="entry name" value="ABC_UvrA_I"/>
    <property type="match status" value="1"/>
</dbReference>
<evidence type="ECO:0000256" key="2">
    <source>
        <dbReference type="ARBA" id="ARBA00022490"/>
    </source>
</evidence>
<dbReference type="EMBL" id="MEWA01000035">
    <property type="protein sequence ID" value="OGC68642.1"/>
    <property type="molecule type" value="Genomic_DNA"/>
</dbReference>